<proteinExistence type="inferred from homology"/>
<evidence type="ECO:0000259" key="6">
    <source>
        <dbReference type="Pfam" id="PF00535"/>
    </source>
</evidence>
<dbReference type="InterPro" id="IPR029044">
    <property type="entry name" value="Nucleotide-diphossugar_trans"/>
</dbReference>
<dbReference type="CDD" id="cd04179">
    <property type="entry name" value="DPM_DPG-synthase_like"/>
    <property type="match status" value="1"/>
</dbReference>
<accession>A0AAU7U9J5</accession>
<evidence type="ECO:0000256" key="4">
    <source>
        <dbReference type="ARBA" id="ARBA00022679"/>
    </source>
</evidence>
<evidence type="ECO:0000256" key="2">
    <source>
        <dbReference type="ARBA" id="ARBA00006739"/>
    </source>
</evidence>
<comment type="similarity">
    <text evidence="2">Belongs to the glycosyltransferase 2 family.</text>
</comment>
<dbReference type="KEGG" id="dsc:ABOD76_16645"/>
<keyword evidence="5" id="KW-0460">Magnesium</keyword>
<organism evidence="7">
    <name type="scientific">Deinococcus sonorensis KR-87</name>
    <dbReference type="NCBI Taxonomy" id="694439"/>
    <lineage>
        <taxon>Bacteria</taxon>
        <taxon>Thermotogati</taxon>
        <taxon>Deinococcota</taxon>
        <taxon>Deinococci</taxon>
        <taxon>Deinococcales</taxon>
        <taxon>Deinococcaceae</taxon>
        <taxon>Deinococcus</taxon>
    </lineage>
</organism>
<feature type="domain" description="Glycosyltransferase 2-like" evidence="6">
    <location>
        <begin position="9"/>
        <end position="131"/>
    </location>
</feature>
<dbReference type="AlphaFoldDB" id="A0AAU7U9J5"/>
<keyword evidence="3" id="KW-0328">Glycosyltransferase</keyword>
<dbReference type="SUPFAM" id="SSF53448">
    <property type="entry name" value="Nucleotide-diphospho-sugar transferases"/>
    <property type="match status" value="1"/>
</dbReference>
<dbReference type="PANTHER" id="PTHR48090:SF10">
    <property type="entry name" value="GLUCOSYL-3-PHOSPHOGLYCERATE SYNTHASE"/>
    <property type="match status" value="1"/>
</dbReference>
<comment type="cofactor">
    <cofactor evidence="1">
        <name>Mg(2+)</name>
        <dbReference type="ChEBI" id="CHEBI:18420"/>
    </cofactor>
</comment>
<dbReference type="Gene3D" id="3.90.550.10">
    <property type="entry name" value="Spore Coat Polysaccharide Biosynthesis Protein SpsA, Chain A"/>
    <property type="match status" value="1"/>
</dbReference>
<dbReference type="InterPro" id="IPR050256">
    <property type="entry name" value="Glycosyltransferase_2"/>
</dbReference>
<keyword evidence="4" id="KW-0808">Transferase</keyword>
<dbReference type="Pfam" id="PF00535">
    <property type="entry name" value="Glycos_transf_2"/>
    <property type="match status" value="1"/>
</dbReference>
<reference evidence="7" key="1">
    <citation type="submission" date="2024-06" db="EMBL/GenBank/DDBJ databases">
        <title>Draft Genome Sequence of Deinococcus sonorensis Type Strain KR-87, a Biofilm Producing Representative of the Genus Deinococcus.</title>
        <authorList>
            <person name="Boren L.S."/>
            <person name="Grosso R.A."/>
            <person name="Hugenberg-Cox A.N."/>
            <person name="Hill J.T.E."/>
            <person name="Albert C.M."/>
            <person name="Tuohy J.M."/>
        </authorList>
    </citation>
    <scope>NUCLEOTIDE SEQUENCE</scope>
    <source>
        <strain evidence="7">KR-87</strain>
    </source>
</reference>
<sequence>MKTPPTIAVVIPAYNEEQHVGAVVQAALLLTPQVVVASDGSRDATAQVARDAGAQVVELTQNVGKGPALFAALQATQAEYVVMLDADLVGLQLEHLESLLRPVLDGQLDMAIGIFDGGGLMTDFGNKMTPHLSGQRACRRDWLLAVPHLGEERWPEPAITDALKGSGVRWDYVELPNLAQVMKEEKHGFWKGVGHRSRMYVNLLGYKRRKRKSIKLKEERHS</sequence>
<evidence type="ECO:0000256" key="1">
    <source>
        <dbReference type="ARBA" id="ARBA00001946"/>
    </source>
</evidence>
<evidence type="ECO:0000256" key="3">
    <source>
        <dbReference type="ARBA" id="ARBA00022676"/>
    </source>
</evidence>
<gene>
    <name evidence="7" type="ORF">ABOD76_16645</name>
</gene>
<protein>
    <submittedName>
        <fullName evidence="7">Glycosyltransferase family 2 protein</fullName>
    </submittedName>
</protein>
<dbReference type="GO" id="GO:0016757">
    <property type="term" value="F:glycosyltransferase activity"/>
    <property type="evidence" value="ECO:0007669"/>
    <property type="project" value="UniProtKB-KW"/>
</dbReference>
<evidence type="ECO:0000256" key="5">
    <source>
        <dbReference type="ARBA" id="ARBA00022842"/>
    </source>
</evidence>
<dbReference type="EMBL" id="CP158299">
    <property type="protein sequence ID" value="XBV85055.1"/>
    <property type="molecule type" value="Genomic_DNA"/>
</dbReference>
<name>A0AAU7U9J5_9DEIO</name>
<dbReference type="InterPro" id="IPR001173">
    <property type="entry name" value="Glyco_trans_2-like"/>
</dbReference>
<dbReference type="RefSeq" id="WP_350243092.1">
    <property type="nucleotide sequence ID" value="NZ_CP158299.1"/>
</dbReference>
<evidence type="ECO:0000313" key="7">
    <source>
        <dbReference type="EMBL" id="XBV85055.1"/>
    </source>
</evidence>
<dbReference type="PANTHER" id="PTHR48090">
    <property type="entry name" value="UNDECAPRENYL-PHOSPHATE 4-DEOXY-4-FORMAMIDO-L-ARABINOSE TRANSFERASE-RELATED"/>
    <property type="match status" value="1"/>
</dbReference>